<dbReference type="PATRIC" id="fig|83552.4.peg.2801"/>
<accession>A0A0C1EHI5</accession>
<protein>
    <submittedName>
        <fullName evidence="1">Uncharacterized protein</fullName>
    </submittedName>
</protein>
<organism evidence="1 2">
    <name type="scientific">Parachlamydia acanthamoebae</name>
    <dbReference type="NCBI Taxonomy" id="83552"/>
    <lineage>
        <taxon>Bacteria</taxon>
        <taxon>Pseudomonadati</taxon>
        <taxon>Chlamydiota</taxon>
        <taxon>Chlamydiia</taxon>
        <taxon>Parachlamydiales</taxon>
        <taxon>Parachlamydiaceae</taxon>
        <taxon>Parachlamydia</taxon>
    </lineage>
</organism>
<evidence type="ECO:0000313" key="1">
    <source>
        <dbReference type="EMBL" id="KIA76089.1"/>
    </source>
</evidence>
<dbReference type="EMBL" id="JSAM01000132">
    <property type="protein sequence ID" value="KIA76089.1"/>
    <property type="molecule type" value="Genomic_DNA"/>
</dbReference>
<name>A0A0C1EHI5_9BACT</name>
<comment type="caution">
    <text evidence="1">The sequence shown here is derived from an EMBL/GenBank/DDBJ whole genome shotgun (WGS) entry which is preliminary data.</text>
</comment>
<gene>
    <name evidence="1" type="ORF">DB43_AV00030</name>
</gene>
<reference evidence="1 2" key="1">
    <citation type="journal article" date="2014" name="Mol. Biol. Evol.">
        <title>Massive expansion of Ubiquitination-related gene families within the Chlamydiae.</title>
        <authorList>
            <person name="Domman D."/>
            <person name="Collingro A."/>
            <person name="Lagkouvardos I."/>
            <person name="Gehre L."/>
            <person name="Weinmaier T."/>
            <person name="Rattei T."/>
            <person name="Subtil A."/>
            <person name="Horn M."/>
        </authorList>
    </citation>
    <scope>NUCLEOTIDE SEQUENCE [LARGE SCALE GENOMIC DNA]</scope>
    <source>
        <strain evidence="1 2">OEW1</strain>
    </source>
</reference>
<sequence>MSESLPPVHFLMTEVKAKNISKVETIANFCLKPAQYLWHGKKIDFIQELD</sequence>
<proteinExistence type="predicted"/>
<dbReference type="AlphaFoldDB" id="A0A0C1EHI5"/>
<dbReference type="Proteomes" id="UP000031307">
    <property type="component" value="Unassembled WGS sequence"/>
</dbReference>
<evidence type="ECO:0000313" key="2">
    <source>
        <dbReference type="Proteomes" id="UP000031307"/>
    </source>
</evidence>